<feature type="compositionally biased region" description="Acidic residues" evidence="1">
    <location>
        <begin position="1172"/>
        <end position="1280"/>
    </location>
</feature>
<gene>
    <name evidence="2" type="ORF">KLMA_10314</name>
</gene>
<feature type="region of interest" description="Disordered" evidence="1">
    <location>
        <begin position="134"/>
        <end position="273"/>
    </location>
</feature>
<proteinExistence type="predicted"/>
<feature type="compositionally biased region" description="Basic and acidic residues" evidence="1">
    <location>
        <begin position="372"/>
        <end position="395"/>
    </location>
</feature>
<evidence type="ECO:0000313" key="3">
    <source>
        <dbReference type="Proteomes" id="UP000065495"/>
    </source>
</evidence>
<accession>W0T559</accession>
<feature type="compositionally biased region" description="Basic and acidic residues" evidence="1">
    <location>
        <begin position="1445"/>
        <end position="1466"/>
    </location>
</feature>
<name>W0T559_KLUMD</name>
<feature type="compositionally biased region" description="Polar residues" evidence="1">
    <location>
        <begin position="485"/>
        <end position="503"/>
    </location>
</feature>
<dbReference type="Proteomes" id="UP000065495">
    <property type="component" value="Chromosome 1"/>
</dbReference>
<sequence>MSKRPLFIEFNDKGKGKSFRRPHSPFVSRGVHLSIRRRNAVQNSNSLVQHSQGVRASSSVNNISLDANETVEMVQSLIERGRNLLKSVSAKEKSLQYDVEAELRKESLRLEYIDKSLGNDDSQIFGDLSDAIPAVKGPESVSVSTTKERESSSDDSIIILSDEDESMEETEQYANSFNDNDALGVLSDEPQDEEEDEEEEEEEEEEELFGSEGDEEIGSPSPVSSEHSNRDENQLLSEYSDEEGYINEEDISSEGDQETSKPILYMQQPSQPRLDNNYAMKEKSNENVELSEPDIKSYEEVVDDNVVEMTDNSEEEGIENEEEVANVEEFNAHSDIENSVGKAEHQSDFIYNMNSIAKQALDRMNRHDIEDFETMHIESEDAHSEDAELSHEQKHNSQYNSSDIEEQEQEQYSEDISEQSYSEEDTQNLRSDGVGELGEYSYHINSGNNEYGLITDHDHSIVTGKNEEEQKEVDNLKSAAVLDSSVNIESESETKQSSSNLATVNEEKQDSEVQETVTYAENSPPQKKAKYTLSFSETYSDTDSRISGAEEYRDGSTTEYHSAFSNNPFENSEKVQEEDHILQNILDSLGLSAEGVNGGIQENQCEEDSSVDRNDVSNVISQEFKKALPKNSSFDASNTINETVPIENIEDSSNSKHTSPVMINSEDQEGICSADSDVENESELPSKENSMPEERDVAIKIPLFVDEETIRLTTSPVRKIPTSGSEEIETSIDHNMTDRIKLNRLSVNLECDLLDQRGASLTSVLSNNLQNSMALQSSPETLEPAFGTEVTKEQIGSKPSASQTHNDGISAYDDTKELSNESNPFESSSVKDKSNIKTLPLLHPQATATQSYPFKVLKHSEKRTELSDYVNLIIHGQESNESSVPTPIVTEPLERSISSGGTENSTIQVEEVVTEVPSTDNIQKISTEPEVTLKSSPEIVHDAVIIEEVAFETEITENNTELNSDNQLPDGNVTVQESTHYTSQSVQDITVEATGNNIVNDVWHIDDSNHVSTEIENADVQNIGFRNAKSLSENSIQSSVQNLDEIEVLLSESPELSIHRKENDQANGTEQVAKFDNNIPHNNQNSDITSEITQQHGSTDADSSSGSRKSIAKLIISSPLKILSSLANGLTSVSNAASEFVSTVNSVTLPYDDGSIDASPAENIEYISTVNEEDVQEEDVKEEDVKEEDVQDELADEELVDEENLEEEDIQEELADEELADEELVDEEDIKEEDIKEEDIQEENVEEENVQEENVEEENVQDELADEELVDEENLEEELVKEENVKGDDKQHLTSKKAEHNDYGSEISDIKGEITEKPQFLEENVKIEQASEGTNMNHDDNHYENNETLAPTKKQASISKPKNNVNNEDNSRDSSNDVFYSADNNEDVELSKIETSTRSDSKSSYNENNDMDSQLKTAKPEDTVTILAEEKPEKVSDIQVTIQEELPKLERTPVKKRPRAVDTERKPSKKKRNKKKKQYRQRNSVMRNLRPRSK</sequence>
<dbReference type="GeneID" id="34713984"/>
<protein>
    <submittedName>
        <fullName evidence="2">Silent chromatin protein ESC1</fullName>
    </submittedName>
</protein>
<feature type="compositionally biased region" description="Acidic residues" evidence="1">
    <location>
        <begin position="161"/>
        <end position="171"/>
    </location>
</feature>
<feature type="compositionally biased region" description="Basic and acidic residues" evidence="1">
    <location>
        <begin position="1389"/>
        <end position="1401"/>
    </location>
</feature>
<feature type="compositionally biased region" description="Polar residues" evidence="1">
    <location>
        <begin position="557"/>
        <end position="570"/>
    </location>
</feature>
<feature type="compositionally biased region" description="Basic and acidic residues" evidence="1">
    <location>
        <begin position="542"/>
        <end position="556"/>
    </location>
</feature>
<evidence type="ECO:0000313" key="2">
    <source>
        <dbReference type="EMBL" id="BAO37936.1"/>
    </source>
</evidence>
<feature type="compositionally biased region" description="Basic residues" evidence="1">
    <location>
        <begin position="1467"/>
        <end position="1480"/>
    </location>
</feature>
<feature type="compositionally biased region" description="Polar residues" evidence="1">
    <location>
        <begin position="514"/>
        <end position="525"/>
    </location>
</feature>
<feature type="compositionally biased region" description="Polar residues" evidence="1">
    <location>
        <begin position="797"/>
        <end position="807"/>
    </location>
</feature>
<feature type="compositionally biased region" description="Polar residues" evidence="1">
    <location>
        <begin position="1346"/>
        <end position="1362"/>
    </location>
</feature>
<feature type="region of interest" description="Disordered" evidence="1">
    <location>
        <begin position="644"/>
        <end position="669"/>
    </location>
</feature>
<dbReference type="VEuPathDB" id="FungiDB:KLMA_10314"/>
<feature type="compositionally biased region" description="Acidic residues" evidence="1">
    <location>
        <begin position="403"/>
        <end position="426"/>
    </location>
</feature>
<feature type="region of interest" description="Disordered" evidence="1">
    <location>
        <begin position="1172"/>
        <end position="1422"/>
    </location>
</feature>
<dbReference type="KEGG" id="kmx:KLMA_10314"/>
<feature type="compositionally biased region" description="Polar residues" evidence="1">
    <location>
        <begin position="651"/>
        <end position="662"/>
    </location>
</feature>
<feature type="region of interest" description="Disordered" evidence="1">
    <location>
        <begin position="1444"/>
        <end position="1494"/>
    </location>
</feature>
<feature type="compositionally biased region" description="Acidic residues" evidence="1">
    <location>
        <begin position="239"/>
        <end position="257"/>
    </location>
</feature>
<feature type="compositionally biased region" description="Polar residues" evidence="1">
    <location>
        <begin position="1402"/>
        <end position="1416"/>
    </location>
</feature>
<dbReference type="EMBL" id="AP012213">
    <property type="protein sequence ID" value="BAO37936.1"/>
    <property type="molecule type" value="Genomic_DNA"/>
</dbReference>
<dbReference type="RefSeq" id="XP_022673839.1">
    <property type="nucleotide sequence ID" value="XM_022820017.1"/>
</dbReference>
<feature type="compositionally biased region" description="Acidic residues" evidence="1">
    <location>
        <begin position="189"/>
        <end position="217"/>
    </location>
</feature>
<evidence type="ECO:0000256" key="1">
    <source>
        <dbReference type="SAM" id="MobiDB-lite"/>
    </source>
</evidence>
<feature type="region of interest" description="Disordered" evidence="1">
    <location>
        <begin position="485"/>
        <end position="575"/>
    </location>
</feature>
<dbReference type="OrthoDB" id="10654814at2759"/>
<feature type="compositionally biased region" description="Basic and acidic residues" evidence="1">
    <location>
        <begin position="1281"/>
        <end position="1326"/>
    </location>
</feature>
<feature type="region of interest" description="Disordered" evidence="1">
    <location>
        <begin position="789"/>
        <end position="833"/>
    </location>
</feature>
<organism evidence="2 3">
    <name type="scientific">Kluyveromyces marxianus (strain DMKU3-1042 / BCC 29191 / NBRC 104275)</name>
    <name type="common">Yeast</name>
    <name type="synonym">Candida kefyr</name>
    <dbReference type="NCBI Taxonomy" id="1003335"/>
    <lineage>
        <taxon>Eukaryota</taxon>
        <taxon>Fungi</taxon>
        <taxon>Dikarya</taxon>
        <taxon>Ascomycota</taxon>
        <taxon>Saccharomycotina</taxon>
        <taxon>Saccharomycetes</taxon>
        <taxon>Saccharomycetales</taxon>
        <taxon>Saccharomycetaceae</taxon>
        <taxon>Kluyveromyces</taxon>
    </lineage>
</organism>
<feature type="region of interest" description="Disordered" evidence="1">
    <location>
        <begin position="372"/>
        <end position="441"/>
    </location>
</feature>
<reference evidence="2 3" key="1">
    <citation type="journal article" date="2015" name="Biotechnol. Biofuels">
        <title>Genetic basis of the highly efficient yeast Kluyveromyces marxianus: complete genome sequence and transcriptome analyses.</title>
        <authorList>
            <person name="Lertwattanasakul N."/>
            <person name="Kosaka T."/>
            <person name="Hosoyama A."/>
            <person name="Suzuki Y."/>
            <person name="Rodrussamee N."/>
            <person name="Matsutani M."/>
            <person name="Murata M."/>
            <person name="Fujimoto N."/>
            <person name="Suprayogi"/>
            <person name="Tsuchikane K."/>
            <person name="Limtong S."/>
            <person name="Fujita N."/>
            <person name="Yamada M."/>
        </authorList>
    </citation>
    <scope>NUCLEOTIDE SEQUENCE [LARGE SCALE GENOMIC DNA]</scope>
    <source>
        <strain evidence="3">DMKU3-1042 / BCC 29191 / NBRC 104275</strain>
    </source>
</reference>